<feature type="region of interest" description="Disordered" evidence="1">
    <location>
        <begin position="261"/>
        <end position="314"/>
    </location>
</feature>
<evidence type="ECO:0000256" key="2">
    <source>
        <dbReference type="SAM" id="SignalP"/>
    </source>
</evidence>
<feature type="signal peptide" evidence="2">
    <location>
        <begin position="1"/>
        <end position="17"/>
    </location>
</feature>
<feature type="compositionally biased region" description="Pro residues" evidence="1">
    <location>
        <begin position="264"/>
        <end position="289"/>
    </location>
</feature>
<feature type="chain" id="PRO_5037916037" evidence="2">
    <location>
        <begin position="18"/>
        <end position="314"/>
    </location>
</feature>
<dbReference type="Proteomes" id="UP000887565">
    <property type="component" value="Unplaced"/>
</dbReference>
<feature type="compositionally biased region" description="Low complexity" evidence="1">
    <location>
        <begin position="290"/>
        <end position="304"/>
    </location>
</feature>
<keyword evidence="3" id="KW-1185">Reference proteome</keyword>
<name>A0A915JTF3_ROMCU</name>
<keyword evidence="2" id="KW-0732">Signal</keyword>
<reference evidence="4" key="1">
    <citation type="submission" date="2022-11" db="UniProtKB">
        <authorList>
            <consortium name="WormBaseParasite"/>
        </authorList>
    </citation>
    <scope>IDENTIFICATION</scope>
</reference>
<protein>
    <submittedName>
        <fullName evidence="4">Uncharacterized protein</fullName>
    </submittedName>
</protein>
<evidence type="ECO:0000313" key="4">
    <source>
        <dbReference type="WBParaSite" id="nRc.2.0.1.t29102-RA"/>
    </source>
</evidence>
<evidence type="ECO:0000313" key="3">
    <source>
        <dbReference type="Proteomes" id="UP000887565"/>
    </source>
</evidence>
<dbReference type="AlphaFoldDB" id="A0A915JTF3"/>
<evidence type="ECO:0000256" key="1">
    <source>
        <dbReference type="SAM" id="MobiDB-lite"/>
    </source>
</evidence>
<organism evidence="3 4">
    <name type="scientific">Romanomermis culicivorax</name>
    <name type="common">Nematode worm</name>
    <dbReference type="NCBI Taxonomy" id="13658"/>
    <lineage>
        <taxon>Eukaryota</taxon>
        <taxon>Metazoa</taxon>
        <taxon>Ecdysozoa</taxon>
        <taxon>Nematoda</taxon>
        <taxon>Enoplea</taxon>
        <taxon>Dorylaimia</taxon>
        <taxon>Mermithida</taxon>
        <taxon>Mermithoidea</taxon>
        <taxon>Mermithidae</taxon>
        <taxon>Romanomermis</taxon>
    </lineage>
</organism>
<accession>A0A915JTF3</accession>
<dbReference type="WBParaSite" id="nRc.2.0.1.t29102-RA">
    <property type="protein sequence ID" value="nRc.2.0.1.t29102-RA"/>
    <property type="gene ID" value="nRc.2.0.1.g29102"/>
</dbReference>
<sequence length="314" mass="33848">MFFITLFLIHILAPCNSDRSVPALVDLCSRFPNNILCTSSAATTKLAPQPPIAPAPVPIVNPVVQPASSNGGKDLVSGLNDVDAFCSQYKNDYDTSNCKSVDMRRSDTRLDDLCSKYERVCLGGAQSGVVVKKPMMSPEIAEICLAYKSSYETFCDGTENAQTHKSCMQYKQFCAGREFPPRATAPPALPAGSDQYCAKYQRQWQTQCNTGKAIRDDYLYFCKFYYKLCMLVARQQSAAAPINPNFGGPFNPLISIPKAQVNPAAPPLQPGPSVLEPPPGLSNNPPPAVAAPVQQAAQSNVAPAWPGLGLPKPS</sequence>
<proteinExistence type="predicted"/>